<feature type="transmembrane region" description="Helical" evidence="1">
    <location>
        <begin position="18"/>
        <end position="38"/>
    </location>
</feature>
<keyword evidence="3" id="KW-1185">Reference proteome</keyword>
<feature type="transmembrane region" description="Helical" evidence="1">
    <location>
        <begin position="80"/>
        <end position="100"/>
    </location>
</feature>
<accession>A0A1X7KKU1</accession>
<keyword evidence="1" id="KW-1133">Transmembrane helix</keyword>
<feature type="transmembrane region" description="Helical" evidence="1">
    <location>
        <begin position="44"/>
        <end position="68"/>
    </location>
</feature>
<dbReference type="EMBL" id="FXAZ01000003">
    <property type="protein sequence ID" value="SMG41264.1"/>
    <property type="molecule type" value="Genomic_DNA"/>
</dbReference>
<dbReference type="AlphaFoldDB" id="A0A1X7KKU1"/>
<evidence type="ECO:0000313" key="3">
    <source>
        <dbReference type="Proteomes" id="UP000193834"/>
    </source>
</evidence>
<protein>
    <submittedName>
        <fullName evidence="2">Uncharacterized protein</fullName>
    </submittedName>
</protein>
<gene>
    <name evidence="2" type="ORF">SAMN06295960_2387</name>
</gene>
<feature type="transmembrane region" description="Helical" evidence="1">
    <location>
        <begin position="106"/>
        <end position="127"/>
    </location>
</feature>
<sequence>MNEPYGLLKEGERMKWNLFLLVLGLIFAFISKEIPIWAPQWTWVGQLLVYLASATLILALLLSMPIYTDMLYQKKSRNKALFIGLLSMTTFVSFQFSMVHATEQDWLLSGSGGIVFFLAGSGLIRLISVPKSAYEEQEKM</sequence>
<proteinExistence type="predicted"/>
<name>A0A1X7KKU1_9BACL</name>
<dbReference type="Proteomes" id="UP000193834">
    <property type="component" value="Unassembled WGS sequence"/>
</dbReference>
<keyword evidence="1" id="KW-0472">Membrane</keyword>
<organism evidence="2 3">
    <name type="scientific">Paenibacillus aquistagni</name>
    <dbReference type="NCBI Taxonomy" id="1852522"/>
    <lineage>
        <taxon>Bacteria</taxon>
        <taxon>Bacillati</taxon>
        <taxon>Bacillota</taxon>
        <taxon>Bacilli</taxon>
        <taxon>Bacillales</taxon>
        <taxon>Paenibacillaceae</taxon>
        <taxon>Paenibacillus</taxon>
    </lineage>
</organism>
<reference evidence="2 3" key="1">
    <citation type="submission" date="2017-04" db="EMBL/GenBank/DDBJ databases">
        <authorList>
            <person name="Afonso C.L."/>
            <person name="Miller P.J."/>
            <person name="Scott M.A."/>
            <person name="Spackman E."/>
            <person name="Goraichik I."/>
            <person name="Dimitrov K.M."/>
            <person name="Suarez D.L."/>
            <person name="Swayne D.E."/>
        </authorList>
    </citation>
    <scope>NUCLEOTIDE SEQUENCE [LARGE SCALE GENOMIC DNA]</scope>
    <source>
        <strain evidence="2 3">11</strain>
    </source>
</reference>
<evidence type="ECO:0000256" key="1">
    <source>
        <dbReference type="SAM" id="Phobius"/>
    </source>
</evidence>
<evidence type="ECO:0000313" key="2">
    <source>
        <dbReference type="EMBL" id="SMG41264.1"/>
    </source>
</evidence>
<keyword evidence="1" id="KW-0812">Transmembrane</keyword>